<accession>A0A0G2Y4J1</accession>
<organism evidence="2 3">
    <name type="scientific">Acanthamoeba polyphaga mimivirus</name>
    <name type="common">APMV</name>
    <dbReference type="NCBI Taxonomy" id="212035"/>
    <lineage>
        <taxon>Viruses</taxon>
        <taxon>Varidnaviria</taxon>
        <taxon>Bamfordvirae</taxon>
        <taxon>Nucleocytoviricota</taxon>
        <taxon>Megaviricetes</taxon>
        <taxon>Imitervirales</taxon>
        <taxon>Mimiviridae</taxon>
        <taxon>Megamimivirinae</taxon>
        <taxon>Mimivirus</taxon>
        <taxon>Mimivirus bradfordmassiliense</taxon>
    </lineage>
</organism>
<evidence type="ECO:0000313" key="3">
    <source>
        <dbReference type="Proteomes" id="UP000274448"/>
    </source>
</evidence>
<sequence length="187" mass="22284">MKLHMVFIFNFFVTQYLLYNEKEYSRVLESERQLFRESLREVIKFLRKDAPVKSLIECTTNMQFEFFLGLNTDVFLTSKNVGNSKFPWIHETIECRHECPRQIVDVLVRDLRQALGQSGIDEKLELFLKFEFAQLLCNFCLLFGFSLFWSKPARNVLTRRWEKKLMKFLVLFNSCLMLLKSDALVPT</sequence>
<organismHost>
    <name type="scientific">Acanthamoeba polyphaga</name>
    <name type="common">Amoeba</name>
    <dbReference type="NCBI Taxonomy" id="5757"/>
</organismHost>
<reference evidence="2 3" key="1">
    <citation type="submission" date="2014-10" db="EMBL/GenBank/DDBJ databases">
        <title>Pan-genome analysis of Brazilian lineage A amoebal mimiviruses.</title>
        <authorList>
            <person name="Assis F.L."/>
            <person name="Abrahao J.S."/>
            <person name="Kroon E.G."/>
            <person name="Dornas F.P."/>
            <person name="Andrade K.R."/>
            <person name="Borato P.V.M."/>
            <person name="Pilotto M.R."/>
            <person name="Benamar S."/>
            <person name="LaScola B."/>
            <person name="Colson P."/>
        </authorList>
    </citation>
    <scope>NUCLEOTIDE SEQUENCE [LARGE SCALE GENOMIC DNA]</scope>
    <source>
        <strain evidence="2 3">Amazonia</strain>
    </source>
</reference>
<evidence type="ECO:0000256" key="1">
    <source>
        <dbReference type="SAM" id="Phobius"/>
    </source>
</evidence>
<proteinExistence type="predicted"/>
<keyword evidence="1" id="KW-0472">Membrane</keyword>
<name>A0A0G2Y4J1_MIMIV</name>
<feature type="transmembrane region" description="Helical" evidence="1">
    <location>
        <begin position="132"/>
        <end position="153"/>
    </location>
</feature>
<keyword evidence="1" id="KW-1133">Transmembrane helix</keyword>
<dbReference type="Proteomes" id="UP000274448">
    <property type="component" value="Segment"/>
</dbReference>
<protein>
    <submittedName>
        <fullName evidence="2">Uncharacterized protein</fullName>
    </submittedName>
</protein>
<dbReference type="EMBL" id="KM982403">
    <property type="protein sequence ID" value="AKI80738.1"/>
    <property type="molecule type" value="Genomic_DNA"/>
</dbReference>
<keyword evidence="1" id="KW-0812">Transmembrane</keyword>
<evidence type="ECO:0000313" key="2">
    <source>
        <dbReference type="EMBL" id="AKI80738.1"/>
    </source>
</evidence>